<reference evidence="2 3" key="1">
    <citation type="submission" date="2020-08" db="EMBL/GenBank/DDBJ databases">
        <title>A Genomic Blueprint of the Chicken Gut Microbiome.</title>
        <authorList>
            <person name="Gilroy R."/>
            <person name="Ravi A."/>
            <person name="Getino M."/>
            <person name="Pursley I."/>
            <person name="Horton D.L."/>
            <person name="Alikhan N.-F."/>
            <person name="Baker D."/>
            <person name="Gharbi K."/>
            <person name="Hall N."/>
            <person name="Watson M."/>
            <person name="Adriaenssens E.M."/>
            <person name="Foster-Nyarko E."/>
            <person name="Jarju S."/>
            <person name="Secka A."/>
            <person name="Antonio M."/>
            <person name="Oren A."/>
            <person name="Chaudhuri R."/>
            <person name="La Ragione R.M."/>
            <person name="Hildebrand F."/>
            <person name="Pallen M.J."/>
        </authorList>
    </citation>
    <scope>NUCLEOTIDE SEQUENCE [LARGE SCALE GENOMIC DNA]</scope>
    <source>
        <strain evidence="2 3">Sa2BVA9</strain>
    </source>
</reference>
<evidence type="ECO:0000313" key="3">
    <source>
        <dbReference type="Proteomes" id="UP000608071"/>
    </source>
</evidence>
<evidence type="ECO:0000256" key="1">
    <source>
        <dbReference type="SAM" id="MobiDB-lite"/>
    </source>
</evidence>
<dbReference type="RefSeq" id="WP_191804047.1">
    <property type="nucleotide sequence ID" value="NZ_JACSQL010000014.1"/>
</dbReference>
<dbReference type="Proteomes" id="UP000608071">
    <property type="component" value="Unassembled WGS sequence"/>
</dbReference>
<keyword evidence="3" id="KW-1185">Reference proteome</keyword>
<proteinExistence type="predicted"/>
<accession>A0ABR8T534</accession>
<comment type="caution">
    <text evidence="2">The sequence shown here is derived from an EMBL/GenBank/DDBJ whole genome shotgun (WGS) entry which is preliminary data.</text>
</comment>
<feature type="region of interest" description="Disordered" evidence="1">
    <location>
        <begin position="1"/>
        <end position="23"/>
    </location>
</feature>
<sequence>MNHSARPGQTAPYAKGPKTKLPSARKIRRACNKELYRTIKRLKVYIAPDLVTQGENLYYRKVIGNLIWVNENHNNRKAQCDWWDKDVLPELAVLWDIPEAKLSAAFRDSYGG</sequence>
<gene>
    <name evidence="2" type="ORF">H9647_21835</name>
</gene>
<dbReference type="EMBL" id="JACSQL010000014">
    <property type="protein sequence ID" value="MBD7970710.1"/>
    <property type="molecule type" value="Genomic_DNA"/>
</dbReference>
<evidence type="ECO:0000313" key="2">
    <source>
        <dbReference type="EMBL" id="MBD7970710.1"/>
    </source>
</evidence>
<evidence type="ECO:0008006" key="4">
    <source>
        <dbReference type="Google" id="ProtNLM"/>
    </source>
</evidence>
<organism evidence="2 3">
    <name type="scientific">Paenibacillus gallinarum</name>
    <dbReference type="NCBI Taxonomy" id="2762232"/>
    <lineage>
        <taxon>Bacteria</taxon>
        <taxon>Bacillati</taxon>
        <taxon>Bacillota</taxon>
        <taxon>Bacilli</taxon>
        <taxon>Bacillales</taxon>
        <taxon>Paenibacillaceae</taxon>
        <taxon>Paenibacillus</taxon>
    </lineage>
</organism>
<name>A0ABR8T534_9BACL</name>
<protein>
    <recommendedName>
        <fullName evidence="4">Dehydrogenase</fullName>
    </recommendedName>
</protein>